<dbReference type="EMBL" id="QPFP01000005">
    <property type="protein sequence ID" value="TEB36909.1"/>
    <property type="molecule type" value="Genomic_DNA"/>
</dbReference>
<keyword evidence="3" id="KW-1185">Reference proteome</keyword>
<proteinExistence type="predicted"/>
<protein>
    <submittedName>
        <fullName evidence="2">Uncharacterized protein</fullName>
    </submittedName>
</protein>
<feature type="region of interest" description="Disordered" evidence="1">
    <location>
        <begin position="37"/>
        <end position="63"/>
    </location>
</feature>
<organism evidence="2 3">
    <name type="scientific">Coprinellus micaceus</name>
    <name type="common">Glistening ink-cap mushroom</name>
    <name type="synonym">Coprinus micaceus</name>
    <dbReference type="NCBI Taxonomy" id="71717"/>
    <lineage>
        <taxon>Eukaryota</taxon>
        <taxon>Fungi</taxon>
        <taxon>Dikarya</taxon>
        <taxon>Basidiomycota</taxon>
        <taxon>Agaricomycotina</taxon>
        <taxon>Agaricomycetes</taxon>
        <taxon>Agaricomycetidae</taxon>
        <taxon>Agaricales</taxon>
        <taxon>Agaricineae</taxon>
        <taxon>Psathyrellaceae</taxon>
        <taxon>Coprinellus</taxon>
    </lineage>
</organism>
<dbReference type="AlphaFoldDB" id="A0A4Y7TTM1"/>
<evidence type="ECO:0000313" key="3">
    <source>
        <dbReference type="Proteomes" id="UP000298030"/>
    </source>
</evidence>
<accession>A0A4Y7TTM1</accession>
<reference evidence="2 3" key="1">
    <citation type="journal article" date="2019" name="Nat. Ecol. Evol.">
        <title>Megaphylogeny resolves global patterns of mushroom evolution.</title>
        <authorList>
            <person name="Varga T."/>
            <person name="Krizsan K."/>
            <person name="Foldi C."/>
            <person name="Dima B."/>
            <person name="Sanchez-Garcia M."/>
            <person name="Sanchez-Ramirez S."/>
            <person name="Szollosi G.J."/>
            <person name="Szarkandi J.G."/>
            <person name="Papp V."/>
            <person name="Albert L."/>
            <person name="Andreopoulos W."/>
            <person name="Angelini C."/>
            <person name="Antonin V."/>
            <person name="Barry K.W."/>
            <person name="Bougher N.L."/>
            <person name="Buchanan P."/>
            <person name="Buyck B."/>
            <person name="Bense V."/>
            <person name="Catcheside P."/>
            <person name="Chovatia M."/>
            <person name="Cooper J."/>
            <person name="Damon W."/>
            <person name="Desjardin D."/>
            <person name="Finy P."/>
            <person name="Geml J."/>
            <person name="Haridas S."/>
            <person name="Hughes K."/>
            <person name="Justo A."/>
            <person name="Karasinski D."/>
            <person name="Kautmanova I."/>
            <person name="Kiss B."/>
            <person name="Kocsube S."/>
            <person name="Kotiranta H."/>
            <person name="LaButti K.M."/>
            <person name="Lechner B.E."/>
            <person name="Liimatainen K."/>
            <person name="Lipzen A."/>
            <person name="Lukacs Z."/>
            <person name="Mihaltcheva S."/>
            <person name="Morgado L.N."/>
            <person name="Niskanen T."/>
            <person name="Noordeloos M.E."/>
            <person name="Ohm R.A."/>
            <person name="Ortiz-Santana B."/>
            <person name="Ovrebo C."/>
            <person name="Racz N."/>
            <person name="Riley R."/>
            <person name="Savchenko A."/>
            <person name="Shiryaev A."/>
            <person name="Soop K."/>
            <person name="Spirin V."/>
            <person name="Szebenyi C."/>
            <person name="Tomsovsky M."/>
            <person name="Tulloss R.E."/>
            <person name="Uehling J."/>
            <person name="Grigoriev I.V."/>
            <person name="Vagvolgyi C."/>
            <person name="Papp T."/>
            <person name="Martin F.M."/>
            <person name="Miettinen O."/>
            <person name="Hibbett D.S."/>
            <person name="Nagy L.G."/>
        </authorList>
    </citation>
    <scope>NUCLEOTIDE SEQUENCE [LARGE SCALE GENOMIC DNA]</scope>
    <source>
        <strain evidence="2 3">FP101781</strain>
    </source>
</reference>
<comment type="caution">
    <text evidence="2">The sequence shown here is derived from an EMBL/GenBank/DDBJ whole genome shotgun (WGS) entry which is preliminary data.</text>
</comment>
<evidence type="ECO:0000256" key="1">
    <source>
        <dbReference type="SAM" id="MobiDB-lite"/>
    </source>
</evidence>
<evidence type="ECO:0000313" key="2">
    <source>
        <dbReference type="EMBL" id="TEB36909.1"/>
    </source>
</evidence>
<dbReference type="Proteomes" id="UP000298030">
    <property type="component" value="Unassembled WGS sequence"/>
</dbReference>
<gene>
    <name evidence="2" type="ORF">FA13DRAFT_1090788</name>
</gene>
<name>A0A4Y7TTM1_COPMI</name>
<feature type="region of interest" description="Disordered" evidence="1">
    <location>
        <begin position="1"/>
        <end position="21"/>
    </location>
</feature>
<sequence>MQLCTPVGKDQNSDHLSTAPPTLPRLLHSIGSKAQHRASPLDAGSGWKQFARPSGRRPAPSAHTPILCWSESPRFLPVPPSIEPPQARSTTWSSCPVCFAYPLRPRSHPCFPALGTIRSSAQTTTRSSASSFAHFGGTSLQHPLSLA</sequence>